<evidence type="ECO:0000313" key="16">
    <source>
        <dbReference type="Proteomes" id="UP000037069"/>
    </source>
</evidence>
<feature type="domain" description="ABC transmembrane type-1" evidence="14">
    <location>
        <begin position="1352"/>
        <end position="1427"/>
    </location>
</feature>
<evidence type="ECO:0000256" key="11">
    <source>
        <dbReference type="ARBA" id="ARBA00047523"/>
    </source>
</evidence>
<comment type="caution">
    <text evidence="15">The sequence shown here is derived from an EMBL/GenBank/DDBJ whole genome shotgun (WGS) entry which is preliminary data.</text>
</comment>
<evidence type="ECO:0000256" key="8">
    <source>
        <dbReference type="ARBA" id="ARBA00022989"/>
    </source>
</evidence>
<dbReference type="GO" id="GO:0005524">
    <property type="term" value="F:ATP binding"/>
    <property type="evidence" value="ECO:0007669"/>
    <property type="project" value="UniProtKB-KW"/>
</dbReference>
<dbReference type="PROSITE" id="PS50893">
    <property type="entry name" value="ABC_TRANSPORTER_2"/>
    <property type="match status" value="2"/>
</dbReference>
<evidence type="ECO:0000256" key="7">
    <source>
        <dbReference type="ARBA" id="ARBA00022840"/>
    </source>
</evidence>
<dbReference type="Pfam" id="PF00005">
    <property type="entry name" value="ABC_tran"/>
    <property type="match status" value="2"/>
</dbReference>
<feature type="transmembrane region" description="Helical" evidence="12">
    <location>
        <begin position="38"/>
        <end position="57"/>
    </location>
</feature>
<comment type="similarity">
    <text evidence="2">Belongs to the ABC transporter superfamily. ABCC family. Conjugate transporter (TC 3.A.1.208) subfamily.</text>
</comment>
<keyword evidence="16" id="KW-1185">Reference proteome</keyword>
<feature type="transmembrane region" description="Helical" evidence="12">
    <location>
        <begin position="1040"/>
        <end position="1064"/>
    </location>
</feature>
<dbReference type="PANTHER" id="PTHR24223">
    <property type="entry name" value="ATP-BINDING CASSETTE SUB-FAMILY C"/>
    <property type="match status" value="1"/>
</dbReference>
<feature type="transmembrane region" description="Helical" evidence="12">
    <location>
        <begin position="321"/>
        <end position="339"/>
    </location>
</feature>
<dbReference type="GO" id="GO:0016887">
    <property type="term" value="F:ATP hydrolysis activity"/>
    <property type="evidence" value="ECO:0007669"/>
    <property type="project" value="InterPro"/>
</dbReference>
<dbReference type="FunFam" id="1.20.1560.10:FF:000001">
    <property type="entry name" value="ATP-binding cassette subfamily C member 1"/>
    <property type="match status" value="1"/>
</dbReference>
<feature type="transmembrane region" description="Helical" evidence="12">
    <location>
        <begin position="563"/>
        <end position="583"/>
    </location>
</feature>
<evidence type="ECO:0000259" key="14">
    <source>
        <dbReference type="PROSITE" id="PS50929"/>
    </source>
</evidence>
<feature type="transmembrane region" description="Helical" evidence="12">
    <location>
        <begin position="1183"/>
        <end position="1206"/>
    </location>
</feature>
<dbReference type="SUPFAM" id="SSF52540">
    <property type="entry name" value="P-loop containing nucleoside triphosphate hydrolases"/>
    <property type="match status" value="2"/>
</dbReference>
<evidence type="ECO:0000256" key="10">
    <source>
        <dbReference type="ARBA" id="ARBA00024220"/>
    </source>
</evidence>
<evidence type="ECO:0000256" key="2">
    <source>
        <dbReference type="ARBA" id="ARBA00009726"/>
    </source>
</evidence>
<feature type="domain" description="ABC transmembrane type-1" evidence="14">
    <location>
        <begin position="1176"/>
        <end position="1249"/>
    </location>
</feature>
<dbReference type="InterPro" id="IPR017871">
    <property type="entry name" value="ABC_transporter-like_CS"/>
</dbReference>
<organism evidence="15 16">
    <name type="scientific">Lucilia cuprina</name>
    <name type="common">Green bottle fly</name>
    <name type="synonym">Australian sheep blowfly</name>
    <dbReference type="NCBI Taxonomy" id="7375"/>
    <lineage>
        <taxon>Eukaryota</taxon>
        <taxon>Metazoa</taxon>
        <taxon>Ecdysozoa</taxon>
        <taxon>Arthropoda</taxon>
        <taxon>Hexapoda</taxon>
        <taxon>Insecta</taxon>
        <taxon>Pterygota</taxon>
        <taxon>Neoptera</taxon>
        <taxon>Endopterygota</taxon>
        <taxon>Diptera</taxon>
        <taxon>Brachycera</taxon>
        <taxon>Muscomorpha</taxon>
        <taxon>Oestroidea</taxon>
        <taxon>Calliphoridae</taxon>
        <taxon>Luciliinae</taxon>
        <taxon>Lucilia</taxon>
    </lineage>
</organism>
<dbReference type="FunFam" id="1.20.1560.10:FF:000230">
    <property type="entry name" value="AGAP008437-PA"/>
    <property type="match status" value="1"/>
</dbReference>
<evidence type="ECO:0000256" key="1">
    <source>
        <dbReference type="ARBA" id="ARBA00004128"/>
    </source>
</evidence>
<dbReference type="CDD" id="cd03244">
    <property type="entry name" value="ABCC_MRP_domain2"/>
    <property type="match status" value="1"/>
</dbReference>
<dbReference type="OrthoDB" id="6500128at2759"/>
<dbReference type="CDD" id="cd18603">
    <property type="entry name" value="ABC_6TM_MRP1_2_3_6_D2_like"/>
    <property type="match status" value="1"/>
</dbReference>
<keyword evidence="5" id="KW-0677">Repeat</keyword>
<comment type="subcellular location">
    <subcellularLocation>
        <location evidence="1">Vacuole membrane</location>
        <topology evidence="1">Multi-pass membrane protein</topology>
    </subcellularLocation>
</comment>
<dbReference type="STRING" id="7375.A0A0L0C6F7"/>
<feature type="domain" description="ABC transmembrane type-1" evidence="14">
    <location>
        <begin position="1045"/>
        <end position="1163"/>
    </location>
</feature>
<feature type="domain" description="ABC transporter" evidence="13">
    <location>
        <begin position="701"/>
        <end position="924"/>
    </location>
</feature>
<dbReference type="InterPro" id="IPR050173">
    <property type="entry name" value="ABC_transporter_C-like"/>
</dbReference>
<reference evidence="15 16" key="1">
    <citation type="journal article" date="2015" name="Nat. Commun.">
        <title>Lucilia cuprina genome unlocks parasitic fly biology to underpin future interventions.</title>
        <authorList>
            <person name="Anstead C.A."/>
            <person name="Korhonen P.K."/>
            <person name="Young N.D."/>
            <person name="Hall R.S."/>
            <person name="Jex A.R."/>
            <person name="Murali S.C."/>
            <person name="Hughes D.S."/>
            <person name="Lee S.F."/>
            <person name="Perry T."/>
            <person name="Stroehlein A.J."/>
            <person name="Ansell B.R."/>
            <person name="Breugelmans B."/>
            <person name="Hofmann A."/>
            <person name="Qu J."/>
            <person name="Dugan S."/>
            <person name="Lee S.L."/>
            <person name="Chao H."/>
            <person name="Dinh H."/>
            <person name="Han Y."/>
            <person name="Doddapaneni H.V."/>
            <person name="Worley K.C."/>
            <person name="Muzny D.M."/>
            <person name="Ioannidis P."/>
            <person name="Waterhouse R.M."/>
            <person name="Zdobnov E.M."/>
            <person name="James P.J."/>
            <person name="Bagnall N.H."/>
            <person name="Kotze A.C."/>
            <person name="Gibbs R.A."/>
            <person name="Richards S."/>
            <person name="Batterham P."/>
            <person name="Gasser R.B."/>
        </authorList>
    </citation>
    <scope>NUCLEOTIDE SEQUENCE [LARGE SCALE GENOMIC DNA]</scope>
    <source>
        <strain evidence="15 16">LS</strain>
        <tissue evidence="15">Full body</tissue>
    </source>
</reference>
<feature type="transmembrane region" description="Helical" evidence="12">
    <location>
        <begin position="1084"/>
        <end position="1112"/>
    </location>
</feature>
<feature type="transmembrane region" description="Helical" evidence="12">
    <location>
        <begin position="477"/>
        <end position="495"/>
    </location>
</feature>
<feature type="domain" description="ABC transporter" evidence="13">
    <location>
        <begin position="1901"/>
        <end position="2135"/>
    </location>
</feature>
<dbReference type="InterPro" id="IPR027417">
    <property type="entry name" value="P-loop_NTPase"/>
</dbReference>
<keyword evidence="3" id="KW-0813">Transport</keyword>
<dbReference type="SMART" id="SM00382">
    <property type="entry name" value="AAA"/>
    <property type="match status" value="2"/>
</dbReference>
<dbReference type="EC" id="7.6.2.3" evidence="10"/>
<feature type="transmembrane region" description="Helical" evidence="12">
    <location>
        <begin position="189"/>
        <end position="208"/>
    </location>
</feature>
<dbReference type="InterPro" id="IPR003593">
    <property type="entry name" value="AAA+_ATPase"/>
</dbReference>
<feature type="transmembrane region" description="Helical" evidence="12">
    <location>
        <begin position="1280"/>
        <end position="1298"/>
    </location>
</feature>
<dbReference type="InterPro" id="IPR003439">
    <property type="entry name" value="ABC_transporter-like_ATP-bd"/>
</dbReference>
<dbReference type="InterPro" id="IPR036640">
    <property type="entry name" value="ABC1_TM_sf"/>
</dbReference>
<sequence length="2140" mass="241645">MANNSHPMDEFCGSKFWDSNETWYTVDPDFTPCFEQTVLVWAPCAFLWLFSIFDFYYLKASLDKNIPWNKLNISKLLLTLSLLVLTAVDFIMAMVYKADNDTADLIYPVHIWTPVIKFATFILILIFIPLNRKYGIRTSGCQFLFWFFLTILSIARCRTEVRGEKHRADAIKADPNADFSWEEYEYTSFMIYFAFCCGMLVLNCFADAKPRLTKYERSDNEIPEVSASFLSRITYQWFDGMAWRGYRNPLEEKDLWDLNPQDSCKEVMPIFAYYWNKNVRKYFKSEPNQTKVQFSKDKVTFENPHGPKTGKKTGTVSIMPPIVKSFGGVFLFGSMMKLFTDILTFAQPQVLRLIIGFVEDSAEGSDTAKQPEWKGIFYAVLLFVLAATQTIILGQYFHRMFTVGLRIRTALINAIYRKALVISNATRKESTVGEIVNLMAVDAQRFMDLTTYLNMLWSAPLQIGLALFFLWQLLGPSVLAGLAVMIILIPVNGVIANRIKTYQIRQMKYKDERVKLMNEVLSGIKVLKLYAWEPSFEKQVLEIREKEIATLKSTAYLNASTSFLWSCAPFLVSLVTFATYVLSSDENHLTASKVFVGLTLFDAIKLPMITIPMLMVDIAEVSLVTFATYVLIDENNVLDATKTFVSLSLFNILRFPLTMLPMLISNMVQTQVSVQRINKFMNSEELDPNNVQHDPKKPNPLSIVNGSFSWGDDDVTLKNINIEVKKNTLCAIVGTVGSGKSSVIQAFLGEMEKISGSVNTVGSIAYVPQQAWIQNATLRENILFGKEYDRKRYNRVIDACALRADIDMLSAGDKTEIGEKGINLSGGQKQRISLARAVYSDADLYFLDDPLSAVDSHVGKHIFEEVVGPKGLLAKKTRILVTHGITFLPQTDNIYVMKMGEISEDGTYQELLNKKGDFSDFLLQHIQEGNEEVEDLDVIKQQLEGTLQSDELKGKFEKVIKLARTESLSDSVSVRSFESGRSSLRRRRVDRQDSETSMISATSKTKLQIEEQGKLIETEKSRTGGVEFAVYKHYIKSVGIFLSMATLILNFVFQAFQIGSNLWLTKWSNDKLVSNDTGLRDMYLGVYGAFGFGQVATSYFATLAIGLGCVYCSRDMHFIMLHYVFRWPMELFDTTPLGRIVNRFSKDIDTVDNVLPLNMRVVLTQAYSNVCIRREVIARYLSGLFLALGCLHSSMEVFVKLLSMVFKWPMELFDITPQGRIISRFSKDIDTCDTVLPSVFQQFLSTCFSNIEYAQGFVHRLGTIPTHIYYMIKLPFMTAVLKYLGVFAYFAVVIIYYGTFEAAKRIHNDFLYIIMRGSVCHFFDITPIGRLLNHFSGDMEIIDGELPATLDSLCNFGASLCLWMATLHASLELFTKLYSHLMHCSSEFFDITPKGRILDRCSNDINTIDLVIPMTIRMFISTAFQMIDGTSNTIELSFLVQVCAEKTLFIPDLPQCLVSLLSYGVSLVPHLGALRAASILHFVLLTNVFKLPMLFFDTTPQGRVLSRFSKDIDALDVVIPRLLGGIWCAFEWEYLSFSNAFAIQSTVEFLFPGLFSYGLTLAPWLGTLQAARVLHQELLLNIFRLPQQFFDTTPLGRILSRFSKDLESLDSTLPDLFDGAIWCVFEHLTLYTVLTAIFSYGVALVPWLGALRAALLLHNSLLTNIMRLPLSFFDTTPLGRILSRFSKDLESLDTVLPRLFDDALWCGFEVLATIVVISMTTPIFMAVIVPIAFLYYFAQRFYVATSRQLMRLESVSRSPIYSHFGETVTGVSTIRAYSVQDRFIDESDTKVDKNQVCKYPSLIANRWLAIRLEMVGNLIILFASLFAVLGGQKNAGLVGLSVSYALQVTQTLNWLVRMSSDIETNIVAVERIKEYGETKQEAPWELENSNVPKNWPLEGEVVFENFKVRYREGLDLVLRGISFKIAGGEKVGIVGRTGAGKSSLTLSLFRIIEAAGGRILIDGIDIATMGLHMLRSRLTIIPQDPVLFSGSLRINLDPFEVKSDAEIWKALELSHLKAFVKSLPAGLNHEISEGGDNLSVGQRQLVCLARALLRKTKVLVLDEATAAVDLETDDLIQKTIRSEFKECTVLTIAHRLNTILDSDKVIVLDKGEISEFDSPENLLNNSQSAFYSMAKDANLV</sequence>
<feature type="transmembrane region" description="Helical" evidence="12">
    <location>
        <begin position="1628"/>
        <end position="1649"/>
    </location>
</feature>
<dbReference type="CDD" id="cd18595">
    <property type="entry name" value="ABC_6TM_MRP1_2_3_6_D1_like"/>
    <property type="match status" value="1"/>
</dbReference>
<evidence type="ECO:0000313" key="15">
    <source>
        <dbReference type="EMBL" id="KNC27832.1"/>
    </source>
</evidence>
<feature type="transmembrane region" description="Helical" evidence="12">
    <location>
        <begin position="77"/>
        <end position="97"/>
    </location>
</feature>
<dbReference type="InterPro" id="IPR056227">
    <property type="entry name" value="TMD0_ABC"/>
</dbReference>
<evidence type="ECO:0000256" key="6">
    <source>
        <dbReference type="ARBA" id="ARBA00022741"/>
    </source>
</evidence>
<keyword evidence="7" id="KW-0067">ATP-binding</keyword>
<keyword evidence="9 12" id="KW-0472">Membrane</keyword>
<dbReference type="EMBL" id="JRES01000841">
    <property type="protein sequence ID" value="KNC27832.1"/>
    <property type="molecule type" value="Genomic_DNA"/>
</dbReference>
<evidence type="ECO:0000256" key="4">
    <source>
        <dbReference type="ARBA" id="ARBA00022692"/>
    </source>
</evidence>
<dbReference type="GO" id="GO:0005774">
    <property type="term" value="C:vacuolar membrane"/>
    <property type="evidence" value="ECO:0007669"/>
    <property type="project" value="UniProtKB-SubCell"/>
</dbReference>
<feature type="transmembrane region" description="Helical" evidence="12">
    <location>
        <begin position="109"/>
        <end position="128"/>
    </location>
</feature>
<comment type="catalytic activity">
    <reaction evidence="11">
        <text>leukotriene C4(in) + ATP + H2O = leukotriene C4(out) + ADP + phosphate + H(+)</text>
        <dbReference type="Rhea" id="RHEA:38963"/>
        <dbReference type="ChEBI" id="CHEBI:15377"/>
        <dbReference type="ChEBI" id="CHEBI:15378"/>
        <dbReference type="ChEBI" id="CHEBI:30616"/>
        <dbReference type="ChEBI" id="CHEBI:43474"/>
        <dbReference type="ChEBI" id="CHEBI:57973"/>
        <dbReference type="ChEBI" id="CHEBI:456216"/>
    </reaction>
    <physiologicalReaction direction="left-to-right" evidence="11">
        <dbReference type="Rhea" id="RHEA:38964"/>
    </physiologicalReaction>
</comment>
<feature type="transmembrane region" description="Helical" evidence="12">
    <location>
        <begin position="452"/>
        <end position="471"/>
    </location>
</feature>
<feature type="domain" description="ABC transmembrane type-1" evidence="14">
    <location>
        <begin position="1553"/>
        <end position="1625"/>
    </location>
</feature>
<keyword evidence="4 12" id="KW-0812">Transmembrane</keyword>
<dbReference type="Proteomes" id="UP000037069">
    <property type="component" value="Unassembled WGS sequence"/>
</dbReference>
<name>A0A0L0C6F7_LUCCU</name>
<dbReference type="Pfam" id="PF24357">
    <property type="entry name" value="TMD0_ABC"/>
    <property type="match status" value="1"/>
</dbReference>
<dbReference type="Pfam" id="PF00664">
    <property type="entry name" value="ABC_membrane"/>
    <property type="match status" value="6"/>
</dbReference>
<keyword evidence="8 12" id="KW-1133">Transmembrane helix</keyword>
<evidence type="ECO:0000256" key="9">
    <source>
        <dbReference type="ARBA" id="ARBA00023136"/>
    </source>
</evidence>
<evidence type="ECO:0000256" key="12">
    <source>
        <dbReference type="SAM" id="Phobius"/>
    </source>
</evidence>
<evidence type="ECO:0000256" key="3">
    <source>
        <dbReference type="ARBA" id="ARBA00022448"/>
    </source>
</evidence>
<feature type="domain" description="ABC transmembrane type-1" evidence="14">
    <location>
        <begin position="1628"/>
        <end position="1864"/>
    </location>
</feature>
<feature type="domain" description="ABC transmembrane type-1" evidence="14">
    <location>
        <begin position="331"/>
        <end position="620"/>
    </location>
</feature>
<feature type="transmembrane region" description="Helical" evidence="12">
    <location>
        <begin position="614"/>
        <end position="632"/>
    </location>
</feature>
<dbReference type="OMA" id="CFETGMR"/>
<feature type="transmembrane region" description="Helical" evidence="12">
    <location>
        <begin position="376"/>
        <end position="398"/>
    </location>
</feature>
<dbReference type="InterPro" id="IPR011527">
    <property type="entry name" value="ABC1_TM_dom"/>
</dbReference>
<protein>
    <recommendedName>
        <fullName evidence="10">ABC-type glutathione-S-conjugate transporter</fullName>
        <ecNumber evidence="10">7.6.2.3</ecNumber>
    </recommendedName>
</protein>
<feature type="transmembrane region" description="Helical" evidence="12">
    <location>
        <begin position="1710"/>
        <end position="1738"/>
    </location>
</feature>
<feature type="transmembrane region" description="Helical" evidence="12">
    <location>
        <begin position="1808"/>
        <end position="1829"/>
    </location>
</feature>
<evidence type="ECO:0000256" key="5">
    <source>
        <dbReference type="ARBA" id="ARBA00022737"/>
    </source>
</evidence>
<keyword evidence="6" id="KW-0547">Nucleotide-binding</keyword>
<accession>A0A0L0C6F7</accession>
<feature type="transmembrane region" description="Helical" evidence="12">
    <location>
        <begin position="135"/>
        <end position="155"/>
    </location>
</feature>
<dbReference type="Gene3D" id="3.40.50.300">
    <property type="entry name" value="P-loop containing nucleotide triphosphate hydrolases"/>
    <property type="match status" value="2"/>
</dbReference>
<dbReference type="PROSITE" id="PS00211">
    <property type="entry name" value="ABC_TRANSPORTER_1"/>
    <property type="match status" value="2"/>
</dbReference>
<dbReference type="FunFam" id="3.40.50.300:FF:000074">
    <property type="entry name" value="Multidrug resistance-associated protein 5 isoform 1"/>
    <property type="match status" value="1"/>
</dbReference>
<dbReference type="FunFam" id="3.40.50.300:FF:000812">
    <property type="entry name" value="multidrug resistance-associated protein 1 isoform X15"/>
    <property type="match status" value="1"/>
</dbReference>
<dbReference type="CDD" id="cd03250">
    <property type="entry name" value="ABCC_MRP_domain1"/>
    <property type="match status" value="1"/>
</dbReference>
<dbReference type="PROSITE" id="PS50929">
    <property type="entry name" value="ABC_TM1F"/>
    <property type="match status" value="7"/>
</dbReference>
<gene>
    <name evidence="15" type="ORF">FF38_12503</name>
</gene>
<feature type="domain" description="ABC transmembrane type-1" evidence="14">
    <location>
        <begin position="1456"/>
        <end position="1530"/>
    </location>
</feature>
<dbReference type="Gene3D" id="1.20.1560.10">
    <property type="entry name" value="ABC transporter type 1, transmembrane domain"/>
    <property type="match status" value="8"/>
</dbReference>
<dbReference type="PANTHER" id="PTHR24223:SF443">
    <property type="entry name" value="MULTIDRUG-RESISTANCE LIKE PROTEIN 1, ISOFORM I"/>
    <property type="match status" value="1"/>
</dbReference>
<dbReference type="SUPFAM" id="SSF90123">
    <property type="entry name" value="ABC transporter transmembrane region"/>
    <property type="match status" value="8"/>
</dbReference>
<dbReference type="GO" id="GO:0015431">
    <property type="term" value="F:ABC-type glutathione S-conjugate transporter activity"/>
    <property type="evidence" value="ECO:0007669"/>
    <property type="project" value="UniProtKB-EC"/>
</dbReference>
<proteinExistence type="inferred from homology"/>
<evidence type="ECO:0000259" key="13">
    <source>
        <dbReference type="PROSITE" id="PS50893"/>
    </source>
</evidence>
<dbReference type="FunFam" id="1.20.1560.10:FF:000041">
    <property type="entry name" value="Multidrug-Resistance like protein 1, isoform C"/>
    <property type="match status" value="1"/>
</dbReference>